<gene>
    <name evidence="2" type="ORF">NAEGRDRAFT_81619</name>
</gene>
<dbReference type="eggNOG" id="ENOG502SR14">
    <property type="taxonomic scope" value="Eukaryota"/>
</dbReference>
<dbReference type="InParanoid" id="D2VXM0"/>
<sequence>MSQLKLLFSLMLLISIILVMTMNFQINGKINHHTLMNINSSDVDKKKMMNYNNQKRVRVKSNSQCECSSYPNLEIHDDEKLSQILLEAKMEFMKGVVMEKFNSLDVTLMLPVNGTKVWRRGSVNPRKLTYPASCVKLAYLFSSFHWCKNVKRERIVDCIDIHTHPMITWSDNLETGYVVDAISEQLNLYDLNSVNDARFHSWLEKRNFTMKYLESRNLIGNQIFIAKTYPTNSGQMPIGAEAVQRSFTGPNAMAPCCAASLVLQTMYGLEKEETDYAKKLLFHRRFDDWSAIAPALPPGTLLHNKIGNAYDNINDLVHLVLPNGKEAIVAILSNGYQRSTDSTILARFTEILLQKLELLKGLPPIITLTTDSGNARYNTQEGWIYFNNQTIQTIGKDRIGNSIVVLPPNQKVATTLSWDVELPEDGLYEITVYTATVETSDGSSQFDVPCIVNYYPNASSGSTYQTRFSTWTKIGDYLLNKGLNKNVVQIQVPLNYPYPVSVNAIKFSKYPNY</sequence>
<feature type="chain" id="PRO_5003038731" evidence="1">
    <location>
        <begin position="22"/>
        <end position="513"/>
    </location>
</feature>
<dbReference type="SUPFAM" id="SSF56601">
    <property type="entry name" value="beta-lactamase/transpeptidase-like"/>
    <property type="match status" value="1"/>
</dbReference>
<dbReference type="EMBL" id="GG738907">
    <property type="protein sequence ID" value="EFC38466.1"/>
    <property type="molecule type" value="Genomic_DNA"/>
</dbReference>
<organism evidence="3">
    <name type="scientific">Naegleria gruberi</name>
    <name type="common">Amoeba</name>
    <dbReference type="NCBI Taxonomy" id="5762"/>
    <lineage>
        <taxon>Eukaryota</taxon>
        <taxon>Discoba</taxon>
        <taxon>Heterolobosea</taxon>
        <taxon>Tetramitia</taxon>
        <taxon>Eutetramitia</taxon>
        <taxon>Vahlkampfiidae</taxon>
        <taxon>Naegleria</taxon>
    </lineage>
</organism>
<accession>D2VXM0</accession>
<dbReference type="Proteomes" id="UP000006671">
    <property type="component" value="Unassembled WGS sequence"/>
</dbReference>
<dbReference type="VEuPathDB" id="AmoebaDB:NAEGRDRAFT_81619"/>
<evidence type="ECO:0000256" key="1">
    <source>
        <dbReference type="SAM" id="SignalP"/>
    </source>
</evidence>
<keyword evidence="1" id="KW-0732">Signal</keyword>
<evidence type="ECO:0000313" key="3">
    <source>
        <dbReference type="Proteomes" id="UP000006671"/>
    </source>
</evidence>
<dbReference type="AlphaFoldDB" id="D2VXM0"/>
<reference evidence="2 3" key="1">
    <citation type="journal article" date="2010" name="Cell">
        <title>The genome of Naegleria gruberi illuminates early eukaryotic versatility.</title>
        <authorList>
            <person name="Fritz-Laylin L.K."/>
            <person name="Prochnik S.E."/>
            <person name="Ginger M.L."/>
            <person name="Dacks J.B."/>
            <person name="Carpenter M.L."/>
            <person name="Field M.C."/>
            <person name="Kuo A."/>
            <person name="Paredez A."/>
            <person name="Chapman J."/>
            <person name="Pham J."/>
            <person name="Shu S."/>
            <person name="Neupane R."/>
            <person name="Cipriano M."/>
            <person name="Mancuso J."/>
            <person name="Tu H."/>
            <person name="Salamov A."/>
            <person name="Lindquist E."/>
            <person name="Shapiro H."/>
            <person name="Lucas S."/>
            <person name="Grigoriev I.V."/>
            <person name="Cande W.Z."/>
            <person name="Fulton C."/>
            <person name="Rokhsar D.S."/>
            <person name="Dawson S.C."/>
        </authorList>
    </citation>
    <scope>NUCLEOTIDE SEQUENCE [LARGE SCALE GENOMIC DNA]</scope>
    <source>
        <strain evidence="2 3">NEG-M</strain>
    </source>
</reference>
<proteinExistence type="predicted"/>
<dbReference type="OrthoDB" id="17502at2759"/>
<dbReference type="Gene3D" id="3.40.710.10">
    <property type="entry name" value="DD-peptidase/beta-lactamase superfamily"/>
    <property type="match status" value="1"/>
</dbReference>
<evidence type="ECO:0000313" key="2">
    <source>
        <dbReference type="EMBL" id="EFC38466.1"/>
    </source>
</evidence>
<dbReference type="RefSeq" id="XP_002671210.1">
    <property type="nucleotide sequence ID" value="XM_002671164.1"/>
</dbReference>
<keyword evidence="3" id="KW-1185">Reference proteome</keyword>
<name>D2VXM0_NAEGR</name>
<dbReference type="InterPro" id="IPR012338">
    <property type="entry name" value="Beta-lactam/transpept-like"/>
</dbReference>
<protein>
    <submittedName>
        <fullName evidence="2">Predicted protein</fullName>
    </submittedName>
</protein>
<dbReference type="KEGG" id="ngr:NAEGRDRAFT_81619"/>
<dbReference type="GeneID" id="8853899"/>
<feature type="signal peptide" evidence="1">
    <location>
        <begin position="1"/>
        <end position="21"/>
    </location>
</feature>